<dbReference type="AlphaFoldDB" id="A0A9D2HKI8"/>
<dbReference type="EMBL" id="DWZA01000109">
    <property type="protein sequence ID" value="HJA72542.1"/>
    <property type="molecule type" value="Genomic_DNA"/>
</dbReference>
<organism evidence="1 2">
    <name type="scientific">Candidatus Lachnoclostridium stercoravium</name>
    <dbReference type="NCBI Taxonomy" id="2838633"/>
    <lineage>
        <taxon>Bacteria</taxon>
        <taxon>Bacillati</taxon>
        <taxon>Bacillota</taxon>
        <taxon>Clostridia</taxon>
        <taxon>Lachnospirales</taxon>
        <taxon>Lachnospiraceae</taxon>
    </lineage>
</organism>
<gene>
    <name evidence="1" type="ORF">IAA07_13380</name>
</gene>
<comment type="caution">
    <text evidence="1">The sequence shown here is derived from an EMBL/GenBank/DDBJ whole genome shotgun (WGS) entry which is preliminary data.</text>
</comment>
<keyword evidence="1" id="KW-0808">Transferase</keyword>
<protein>
    <submittedName>
        <fullName evidence="1">Cytidylate kinase-like family protein</fullName>
    </submittedName>
</protein>
<reference evidence="1" key="1">
    <citation type="journal article" date="2021" name="PeerJ">
        <title>Extensive microbial diversity within the chicken gut microbiome revealed by metagenomics and culture.</title>
        <authorList>
            <person name="Gilroy R."/>
            <person name="Ravi A."/>
            <person name="Getino M."/>
            <person name="Pursley I."/>
            <person name="Horton D.L."/>
            <person name="Alikhan N.F."/>
            <person name="Baker D."/>
            <person name="Gharbi K."/>
            <person name="Hall N."/>
            <person name="Watson M."/>
            <person name="Adriaenssens E.M."/>
            <person name="Foster-Nyarko E."/>
            <person name="Jarju S."/>
            <person name="Secka A."/>
            <person name="Antonio M."/>
            <person name="Oren A."/>
            <person name="Chaudhuri R.R."/>
            <person name="La Ragione R."/>
            <person name="Hildebrand F."/>
            <person name="Pallen M.J."/>
        </authorList>
    </citation>
    <scope>NUCLEOTIDE SEQUENCE</scope>
    <source>
        <strain evidence="1">CHK178-16964</strain>
    </source>
</reference>
<dbReference type="Gene3D" id="3.40.50.300">
    <property type="entry name" value="P-loop containing nucleotide triphosphate hydrolases"/>
    <property type="match status" value="1"/>
</dbReference>
<dbReference type="GO" id="GO:0016301">
    <property type="term" value="F:kinase activity"/>
    <property type="evidence" value="ECO:0007669"/>
    <property type="project" value="UniProtKB-KW"/>
</dbReference>
<reference evidence="1" key="2">
    <citation type="submission" date="2021-04" db="EMBL/GenBank/DDBJ databases">
        <authorList>
            <person name="Gilroy R."/>
        </authorList>
    </citation>
    <scope>NUCLEOTIDE SEQUENCE</scope>
    <source>
        <strain evidence="1">CHK178-16964</strain>
    </source>
</reference>
<evidence type="ECO:0000313" key="2">
    <source>
        <dbReference type="Proteomes" id="UP000823900"/>
    </source>
</evidence>
<dbReference type="Proteomes" id="UP000823900">
    <property type="component" value="Unassembled WGS sequence"/>
</dbReference>
<dbReference type="Pfam" id="PF13189">
    <property type="entry name" value="Cytidylate_kin2"/>
    <property type="match status" value="1"/>
</dbReference>
<evidence type="ECO:0000313" key="1">
    <source>
        <dbReference type="EMBL" id="HJA72542.1"/>
    </source>
</evidence>
<dbReference type="InterPro" id="IPR027417">
    <property type="entry name" value="P-loop_NTPase"/>
</dbReference>
<sequence length="204" mass="23511">MKRNIITISREYGSGGRKIGEMVAERLGIPFYDKEIIEETAKAAGMSPDFVAQHEERLNNNILYNFTVGAIYGLAHPDKPELKNLPAKERIFVIQQEVIQEMADKGPCVIVGRCADFILKDREDMLKVFVYADDETRKKRVIEEYGRVPQYIDQTVAYVDKRRRLHYESYTTQRWGDRKNYHLMLDSSALGLEICADIICTAVK</sequence>
<keyword evidence="1" id="KW-0418">Kinase</keyword>
<proteinExistence type="predicted"/>
<dbReference type="SUPFAM" id="SSF52540">
    <property type="entry name" value="P-loop containing nucleoside triphosphate hydrolases"/>
    <property type="match status" value="1"/>
</dbReference>
<name>A0A9D2HKI8_9FIRM</name>
<accession>A0A9D2HKI8</accession>